<keyword evidence="2" id="KW-0732">Signal</keyword>
<sequence>MRNVGLALVCMAAVACTPQTSTVVPVSQTSATASASTSASASAAPATSPAATPAKDRTGQLKGWPNASNTGVPDGVELSKRGSIRVVKDGTVLDGLDIEGEVSVQADNVTIRNSRIVNVGHWGVIQRKGASGLTIVDSEIRGNGTEQMQFGILNQGGMLTVRRTDISVISNGIQTDHGLIEDSYFHDPLEFPQDHVDMILSTGEAQKGLSLVIRRNTIINTVKQTAAVALFQDFGVPRDTIVEKNILAGGGYALYAGGGKKGTPTGIKIIGNVFLRDPFPKGGFWGPVTGWDGSGKGNVWRDNVWEGGKSAVHPSEG</sequence>
<reference evidence="3 4" key="1">
    <citation type="submission" date="2020-07" db="EMBL/GenBank/DDBJ databases">
        <title>Genomic Encyclopedia of Type Strains, Phase IV (KMG-IV): sequencing the most valuable type-strain genomes for metagenomic binning, comparative biology and taxonomic classification.</title>
        <authorList>
            <person name="Goeker M."/>
        </authorList>
    </citation>
    <scope>NUCLEOTIDE SEQUENCE [LARGE SCALE GENOMIC DNA]</scope>
    <source>
        <strain evidence="3 4">DSM 45533</strain>
    </source>
</reference>
<dbReference type="Proteomes" id="UP000530928">
    <property type="component" value="Unassembled WGS sequence"/>
</dbReference>
<comment type="caution">
    <text evidence="3">The sequence shown here is derived from an EMBL/GenBank/DDBJ whole genome shotgun (WGS) entry which is preliminary data.</text>
</comment>
<dbReference type="InterPro" id="IPR012334">
    <property type="entry name" value="Pectin_lyas_fold"/>
</dbReference>
<evidence type="ECO:0000256" key="1">
    <source>
        <dbReference type="SAM" id="MobiDB-lite"/>
    </source>
</evidence>
<dbReference type="InterPro" id="IPR011050">
    <property type="entry name" value="Pectin_lyase_fold/virulence"/>
</dbReference>
<keyword evidence="4" id="KW-1185">Reference proteome</keyword>
<accession>A0A7W0CTK3</accession>
<evidence type="ECO:0000313" key="3">
    <source>
        <dbReference type="EMBL" id="MBA2896924.1"/>
    </source>
</evidence>
<dbReference type="Gene3D" id="2.160.20.10">
    <property type="entry name" value="Single-stranded right-handed beta-helix, Pectin lyase-like"/>
    <property type="match status" value="1"/>
</dbReference>
<dbReference type="AlphaFoldDB" id="A0A7W0CTK3"/>
<evidence type="ECO:0008006" key="5">
    <source>
        <dbReference type="Google" id="ProtNLM"/>
    </source>
</evidence>
<feature type="signal peptide" evidence="2">
    <location>
        <begin position="1"/>
        <end position="21"/>
    </location>
</feature>
<feature type="region of interest" description="Disordered" evidence="1">
    <location>
        <begin position="36"/>
        <end position="75"/>
    </location>
</feature>
<proteinExistence type="predicted"/>
<dbReference type="SUPFAM" id="SSF51126">
    <property type="entry name" value="Pectin lyase-like"/>
    <property type="match status" value="1"/>
</dbReference>
<evidence type="ECO:0000256" key="2">
    <source>
        <dbReference type="SAM" id="SignalP"/>
    </source>
</evidence>
<gene>
    <name evidence="3" type="ORF">HNR30_008315</name>
</gene>
<evidence type="ECO:0000313" key="4">
    <source>
        <dbReference type="Proteomes" id="UP000530928"/>
    </source>
</evidence>
<organism evidence="3 4">
    <name type="scientific">Nonomuraea soli</name>
    <dbReference type="NCBI Taxonomy" id="1032476"/>
    <lineage>
        <taxon>Bacteria</taxon>
        <taxon>Bacillati</taxon>
        <taxon>Actinomycetota</taxon>
        <taxon>Actinomycetes</taxon>
        <taxon>Streptosporangiales</taxon>
        <taxon>Streptosporangiaceae</taxon>
        <taxon>Nonomuraea</taxon>
    </lineage>
</organism>
<dbReference type="PROSITE" id="PS51257">
    <property type="entry name" value="PROKAR_LIPOPROTEIN"/>
    <property type="match status" value="1"/>
</dbReference>
<protein>
    <recommendedName>
        <fullName evidence="5">Right handed beta helix domain-containing protein</fullName>
    </recommendedName>
</protein>
<dbReference type="RefSeq" id="WP_181615604.1">
    <property type="nucleotide sequence ID" value="NZ_BAABAM010000008.1"/>
</dbReference>
<dbReference type="EMBL" id="JACDUR010000009">
    <property type="protein sequence ID" value="MBA2896924.1"/>
    <property type="molecule type" value="Genomic_DNA"/>
</dbReference>
<name>A0A7W0CTK3_9ACTN</name>
<feature type="compositionally biased region" description="Low complexity" evidence="1">
    <location>
        <begin position="36"/>
        <end position="53"/>
    </location>
</feature>
<feature type="chain" id="PRO_5038621213" description="Right handed beta helix domain-containing protein" evidence="2">
    <location>
        <begin position="22"/>
        <end position="317"/>
    </location>
</feature>